<reference evidence="1" key="2">
    <citation type="submission" date="2025-09" db="UniProtKB">
        <authorList>
            <consortium name="Ensembl"/>
        </authorList>
    </citation>
    <scope>IDENTIFICATION</scope>
</reference>
<evidence type="ECO:0000313" key="1">
    <source>
        <dbReference type="Ensembl" id="ENSDLAP00005037267.2"/>
    </source>
</evidence>
<keyword evidence="2" id="KW-1185">Reference proteome</keyword>
<reference evidence="1" key="1">
    <citation type="submission" date="2025-08" db="UniProtKB">
        <authorList>
            <consortium name="Ensembl"/>
        </authorList>
    </citation>
    <scope>IDENTIFICATION</scope>
</reference>
<dbReference type="Ensembl" id="ENSDLAT00005039775.2">
    <property type="protein sequence ID" value="ENSDLAP00005037267.2"/>
    <property type="gene ID" value="ENSDLAG00005016631.2"/>
</dbReference>
<organism evidence="1 2">
    <name type="scientific">Dicentrarchus labrax</name>
    <name type="common">European seabass</name>
    <name type="synonym">Morone labrax</name>
    <dbReference type="NCBI Taxonomy" id="13489"/>
    <lineage>
        <taxon>Eukaryota</taxon>
        <taxon>Metazoa</taxon>
        <taxon>Chordata</taxon>
        <taxon>Craniata</taxon>
        <taxon>Vertebrata</taxon>
        <taxon>Euteleostomi</taxon>
        <taxon>Actinopterygii</taxon>
        <taxon>Neopterygii</taxon>
        <taxon>Teleostei</taxon>
        <taxon>Neoteleostei</taxon>
        <taxon>Acanthomorphata</taxon>
        <taxon>Eupercaria</taxon>
        <taxon>Moronidae</taxon>
        <taxon>Dicentrarchus</taxon>
    </lineage>
</organism>
<protein>
    <submittedName>
        <fullName evidence="1">Uncharacterized protein</fullName>
    </submittedName>
</protein>
<evidence type="ECO:0000313" key="2">
    <source>
        <dbReference type="Proteomes" id="UP000694389"/>
    </source>
</evidence>
<dbReference type="Proteomes" id="UP000694389">
    <property type="component" value="Unassembled WGS sequence"/>
</dbReference>
<accession>A0A8C4H5M9</accession>
<proteinExistence type="predicted"/>
<dbReference type="AlphaFoldDB" id="A0A8C4H5M9"/>
<sequence length="92" mass="10037">MQQVFLWPLGSCHASACPPGRYLQTPLNIYSVTGVSAPHNSDIMISTHKLEHVPVKYIVVREALSVEEGATKIQVGGKLSCDKEKTFLGVID</sequence>
<name>A0A8C4H5M9_DICLA</name>